<evidence type="ECO:0000313" key="1">
    <source>
        <dbReference type="EMBL" id="KAK2111637.1"/>
    </source>
</evidence>
<proteinExistence type="predicted"/>
<comment type="caution">
    <text evidence="1">The sequence shown here is derived from an EMBL/GenBank/DDBJ whole genome shotgun (WGS) entry which is preliminary data.</text>
</comment>
<name>A0ABQ9VU05_SAGOE</name>
<dbReference type="EMBL" id="JASSZA010000005">
    <property type="protein sequence ID" value="KAK2111637.1"/>
    <property type="molecule type" value="Genomic_DNA"/>
</dbReference>
<reference evidence="1 2" key="1">
    <citation type="submission" date="2023-05" db="EMBL/GenBank/DDBJ databases">
        <title>B98-5 Cell Line De Novo Hybrid Assembly: An Optical Mapping Approach.</title>
        <authorList>
            <person name="Kananen K."/>
            <person name="Auerbach J.A."/>
            <person name="Kautto E."/>
            <person name="Blachly J.S."/>
        </authorList>
    </citation>
    <scope>NUCLEOTIDE SEQUENCE [LARGE SCALE GENOMIC DNA]</scope>
    <source>
        <strain evidence="1">B95-8</strain>
        <tissue evidence="1">Cell line</tissue>
    </source>
</reference>
<evidence type="ECO:0000313" key="2">
    <source>
        <dbReference type="Proteomes" id="UP001266305"/>
    </source>
</evidence>
<protein>
    <submittedName>
        <fullName evidence="1">Uncharacterized protein</fullName>
    </submittedName>
</protein>
<organism evidence="1 2">
    <name type="scientific">Saguinus oedipus</name>
    <name type="common">Cotton-top tamarin</name>
    <name type="synonym">Oedipomidas oedipus</name>
    <dbReference type="NCBI Taxonomy" id="9490"/>
    <lineage>
        <taxon>Eukaryota</taxon>
        <taxon>Metazoa</taxon>
        <taxon>Chordata</taxon>
        <taxon>Craniata</taxon>
        <taxon>Vertebrata</taxon>
        <taxon>Euteleostomi</taxon>
        <taxon>Mammalia</taxon>
        <taxon>Eutheria</taxon>
        <taxon>Euarchontoglires</taxon>
        <taxon>Primates</taxon>
        <taxon>Haplorrhini</taxon>
        <taxon>Platyrrhini</taxon>
        <taxon>Cebidae</taxon>
        <taxon>Callitrichinae</taxon>
        <taxon>Saguinus</taxon>
    </lineage>
</organism>
<keyword evidence="2" id="KW-1185">Reference proteome</keyword>
<sequence length="141" mass="15874">MLYLEKLVGLLLKNQRKSDARKKGPWKSQRYTVTGNRVAYGRLNPDGIWARKRSRRLPMVPQGIYSSIPVNSRENARLDTFLNGALSVPYGSPYDGETLVSLPQALLLCRSIQFCLGLYFEPLPLHPGYINPPFHPTASST</sequence>
<accession>A0ABQ9VU05</accession>
<gene>
    <name evidence="1" type="ORF">P7K49_011383</name>
</gene>
<dbReference type="Proteomes" id="UP001266305">
    <property type="component" value="Unassembled WGS sequence"/>
</dbReference>